<evidence type="ECO:0000313" key="2">
    <source>
        <dbReference type="EMBL" id="MBB6097047.1"/>
    </source>
</evidence>
<dbReference type="AlphaFoldDB" id="A0A841HUM2"/>
<dbReference type="InterPro" id="IPR032693">
    <property type="entry name" value="YtkA-like_dom"/>
</dbReference>
<evidence type="ECO:0000313" key="3">
    <source>
        <dbReference type="Proteomes" id="UP000569951"/>
    </source>
</evidence>
<protein>
    <recommendedName>
        <fullName evidence="1">YtkA-like domain-containing protein</fullName>
    </recommendedName>
</protein>
<proteinExistence type="predicted"/>
<dbReference type="Pfam" id="PF13115">
    <property type="entry name" value="YtkA"/>
    <property type="match status" value="1"/>
</dbReference>
<accession>A0A841HUM2</accession>
<dbReference type="RefSeq" id="WP_183984118.1">
    <property type="nucleotide sequence ID" value="NZ_JACHHG010000002.1"/>
</dbReference>
<gene>
    <name evidence="2" type="ORF">HNR42_000461</name>
</gene>
<feature type="domain" description="YtkA-like" evidence="1">
    <location>
        <begin position="30"/>
        <end position="101"/>
    </location>
</feature>
<evidence type="ECO:0000259" key="1">
    <source>
        <dbReference type="Pfam" id="PF13115"/>
    </source>
</evidence>
<dbReference type="PROSITE" id="PS51257">
    <property type="entry name" value="PROKAR_LIPOPROTEIN"/>
    <property type="match status" value="1"/>
</dbReference>
<name>A0A841HUM2_9DEIO</name>
<reference evidence="2 3" key="1">
    <citation type="submission" date="2020-08" db="EMBL/GenBank/DDBJ databases">
        <title>Genomic Encyclopedia of Type Strains, Phase IV (KMG-IV): sequencing the most valuable type-strain genomes for metagenomic binning, comparative biology and taxonomic classification.</title>
        <authorList>
            <person name="Goeker M."/>
        </authorList>
    </citation>
    <scope>NUCLEOTIDE SEQUENCE [LARGE SCALE GENOMIC DNA]</scope>
    <source>
        <strain evidence="2 3">DSM 21458</strain>
    </source>
</reference>
<keyword evidence="3" id="KW-1185">Reference proteome</keyword>
<dbReference type="EMBL" id="JACHHG010000002">
    <property type="protein sequence ID" value="MBB6097047.1"/>
    <property type="molecule type" value="Genomic_DNA"/>
</dbReference>
<sequence length="120" mass="12831">MRLHTALLALSATLTLVACRPPQSSGELSLKLDTTPQVGRQTLTVEITRGGRPLEGAQVSLEGNMNHAGMLPVTARAEELGGGRYQARNFDFNMAGDWIISATAEKDGETLSGWAPLVIR</sequence>
<dbReference type="Proteomes" id="UP000569951">
    <property type="component" value="Unassembled WGS sequence"/>
</dbReference>
<comment type="caution">
    <text evidence="2">The sequence shown here is derived from an EMBL/GenBank/DDBJ whole genome shotgun (WGS) entry which is preliminary data.</text>
</comment>
<organism evidence="2 3">
    <name type="scientific">Deinobacterium chartae</name>
    <dbReference type="NCBI Taxonomy" id="521158"/>
    <lineage>
        <taxon>Bacteria</taxon>
        <taxon>Thermotogati</taxon>
        <taxon>Deinococcota</taxon>
        <taxon>Deinococci</taxon>
        <taxon>Deinococcales</taxon>
        <taxon>Deinococcaceae</taxon>
        <taxon>Deinobacterium</taxon>
    </lineage>
</organism>